<dbReference type="AlphaFoldDB" id="A0A397IYA0"/>
<accession>A0A397IYA0</accession>
<feature type="chain" id="PRO_5017304487" description="REJ domain-containing protein" evidence="1">
    <location>
        <begin position="24"/>
        <end position="103"/>
    </location>
</feature>
<keyword evidence="3" id="KW-1185">Reference proteome</keyword>
<name>A0A397IYA0_9GLOM</name>
<evidence type="ECO:0000313" key="3">
    <source>
        <dbReference type="Proteomes" id="UP000266861"/>
    </source>
</evidence>
<evidence type="ECO:0000313" key="2">
    <source>
        <dbReference type="EMBL" id="RHZ78746.1"/>
    </source>
</evidence>
<comment type="caution">
    <text evidence="2">The sequence shown here is derived from an EMBL/GenBank/DDBJ whole genome shotgun (WGS) entry which is preliminary data.</text>
</comment>
<evidence type="ECO:0000256" key="1">
    <source>
        <dbReference type="SAM" id="SignalP"/>
    </source>
</evidence>
<keyword evidence="1" id="KW-0732">Signal</keyword>
<reference evidence="2 3" key="1">
    <citation type="submission" date="2018-08" db="EMBL/GenBank/DDBJ databases">
        <title>Genome and evolution of the arbuscular mycorrhizal fungus Diversispora epigaea (formerly Glomus versiforme) and its bacterial endosymbionts.</title>
        <authorList>
            <person name="Sun X."/>
            <person name="Fei Z."/>
            <person name="Harrison M."/>
        </authorList>
    </citation>
    <scope>NUCLEOTIDE SEQUENCE [LARGE SCALE GENOMIC DNA]</scope>
    <source>
        <strain evidence="2 3">IT104</strain>
    </source>
</reference>
<protein>
    <recommendedName>
        <fullName evidence="4">REJ domain-containing protein</fullName>
    </recommendedName>
</protein>
<organism evidence="2 3">
    <name type="scientific">Diversispora epigaea</name>
    <dbReference type="NCBI Taxonomy" id="1348612"/>
    <lineage>
        <taxon>Eukaryota</taxon>
        <taxon>Fungi</taxon>
        <taxon>Fungi incertae sedis</taxon>
        <taxon>Mucoromycota</taxon>
        <taxon>Glomeromycotina</taxon>
        <taxon>Glomeromycetes</taxon>
        <taxon>Diversisporales</taxon>
        <taxon>Diversisporaceae</taxon>
        <taxon>Diversispora</taxon>
    </lineage>
</organism>
<dbReference type="EMBL" id="PQFF01000147">
    <property type="protein sequence ID" value="RHZ78746.1"/>
    <property type="molecule type" value="Genomic_DNA"/>
</dbReference>
<evidence type="ECO:0008006" key="4">
    <source>
        <dbReference type="Google" id="ProtNLM"/>
    </source>
</evidence>
<proteinExistence type="predicted"/>
<sequence length="103" mass="11306">MKFIKVQVWIFFLSFYLVLLTKAIPEEISSTEQSLTQSPTQFIQSTELSIPTSINSESFPPEISSFIASVSSNSAILIGTVSSNQTFSTPSPLSSMASFPIKY</sequence>
<dbReference type="Proteomes" id="UP000266861">
    <property type="component" value="Unassembled WGS sequence"/>
</dbReference>
<feature type="signal peptide" evidence="1">
    <location>
        <begin position="1"/>
        <end position="23"/>
    </location>
</feature>
<gene>
    <name evidence="2" type="ORF">Glove_156g53</name>
</gene>